<dbReference type="PROSITE" id="PS50005">
    <property type="entry name" value="TPR"/>
    <property type="match status" value="1"/>
</dbReference>
<evidence type="ECO:0000256" key="1">
    <source>
        <dbReference type="PROSITE-ProRule" id="PRU00339"/>
    </source>
</evidence>
<dbReference type="Gene3D" id="1.25.40.10">
    <property type="entry name" value="Tetratricopeptide repeat domain"/>
    <property type="match status" value="1"/>
</dbReference>
<dbReference type="NCBIfam" id="TIGR02795">
    <property type="entry name" value="tol_pal_ybgF"/>
    <property type="match status" value="1"/>
</dbReference>
<dbReference type="AlphaFoldDB" id="A0A6N6MZ74"/>
<protein>
    <submittedName>
        <fullName evidence="4">Tol-pal system protein YbgF</fullName>
    </submittedName>
</protein>
<feature type="compositionally biased region" description="Basic and acidic residues" evidence="3">
    <location>
        <begin position="88"/>
        <end position="107"/>
    </location>
</feature>
<dbReference type="GO" id="GO:0051301">
    <property type="term" value="P:cell division"/>
    <property type="evidence" value="ECO:0007669"/>
    <property type="project" value="InterPro"/>
</dbReference>
<reference evidence="4 5" key="1">
    <citation type="journal article" date="2017" name="Int. J. Syst. Evol. Microbiol.">
        <title>Desulfovibrio senegalensis sp. nov., a mesophilic sulfate reducer isolated from marine sediment.</title>
        <authorList>
            <person name="Thioye A."/>
            <person name="Gam Z.B.A."/>
            <person name="Mbengue M."/>
            <person name="Cayol J.L."/>
            <person name="Joseph-Bartoli M."/>
            <person name="Toure-Kane C."/>
            <person name="Labat M."/>
        </authorList>
    </citation>
    <scope>NUCLEOTIDE SEQUENCE [LARGE SCALE GENOMIC DNA]</scope>
    <source>
        <strain evidence="4 5">DSM 101509</strain>
    </source>
</reference>
<feature type="repeat" description="TPR" evidence="1">
    <location>
        <begin position="200"/>
        <end position="233"/>
    </location>
</feature>
<evidence type="ECO:0000313" key="4">
    <source>
        <dbReference type="EMBL" id="KAB1440370.1"/>
    </source>
</evidence>
<sequence length="285" mass="31842">MRYALASLGLFAFCLVGCVSTGSGSKTHDASMEWRMKSLEENFLNFREQQKTQMEAEAAENARLNKRLAALEQRVALADPAMETVTEGPRKAKPDDSGWVSDLKEEQSGWQEVDPSKATPAQPRHKVASSKEPKPWAELPTPKPQPKAPAKKVQKAKPQPVTPKAAYDYALSLYRAERFVDARKAFDTYLKRFPQTDLAANALYWKGETYYSQKNYPQAIMTFKDVAQKYPKHSKVPAAMLKTGMAYEMSGDVDNAAFYLRALVEDYPKSAPAGLARKRLAALGR</sequence>
<dbReference type="SUPFAM" id="SSF48452">
    <property type="entry name" value="TPR-like"/>
    <property type="match status" value="1"/>
</dbReference>
<keyword evidence="2" id="KW-0175">Coiled coil</keyword>
<name>A0A6N6MZ74_9BACT</name>
<evidence type="ECO:0000313" key="5">
    <source>
        <dbReference type="Proteomes" id="UP000438699"/>
    </source>
</evidence>
<keyword evidence="1" id="KW-0802">TPR repeat</keyword>
<evidence type="ECO:0000256" key="2">
    <source>
        <dbReference type="SAM" id="Coils"/>
    </source>
</evidence>
<dbReference type="Pfam" id="PF13432">
    <property type="entry name" value="TPR_16"/>
    <property type="match status" value="1"/>
</dbReference>
<comment type="caution">
    <text evidence="4">The sequence shown here is derived from an EMBL/GenBank/DDBJ whole genome shotgun (WGS) entry which is preliminary data.</text>
</comment>
<dbReference type="Pfam" id="PF13174">
    <property type="entry name" value="TPR_6"/>
    <property type="match status" value="1"/>
</dbReference>
<dbReference type="InterPro" id="IPR019734">
    <property type="entry name" value="TPR_rpt"/>
</dbReference>
<feature type="region of interest" description="Disordered" evidence="3">
    <location>
        <begin position="79"/>
        <end position="159"/>
    </location>
</feature>
<dbReference type="InterPro" id="IPR034706">
    <property type="entry name" value="CpoB"/>
</dbReference>
<proteinExistence type="inferred from homology"/>
<dbReference type="Proteomes" id="UP000438699">
    <property type="component" value="Unassembled WGS sequence"/>
</dbReference>
<keyword evidence="5" id="KW-1185">Reference proteome</keyword>
<accession>A0A6N6MZ74</accession>
<dbReference type="InterPro" id="IPR014162">
    <property type="entry name" value="CpoB_C"/>
</dbReference>
<dbReference type="InterPro" id="IPR011990">
    <property type="entry name" value="TPR-like_helical_dom_sf"/>
</dbReference>
<organism evidence="4 5">
    <name type="scientific">Pseudodesulfovibrio senegalensis</name>
    <dbReference type="NCBI Taxonomy" id="1721087"/>
    <lineage>
        <taxon>Bacteria</taxon>
        <taxon>Pseudomonadati</taxon>
        <taxon>Thermodesulfobacteriota</taxon>
        <taxon>Desulfovibrionia</taxon>
        <taxon>Desulfovibrionales</taxon>
        <taxon>Desulfovibrionaceae</taxon>
    </lineage>
</organism>
<gene>
    <name evidence="4" type="primary">ybgF</name>
    <name evidence="4" type="ORF">F8A88_14075</name>
</gene>
<dbReference type="OrthoDB" id="9781271at2"/>
<dbReference type="HAMAP" id="MF_02066">
    <property type="entry name" value="CpoB"/>
    <property type="match status" value="1"/>
</dbReference>
<feature type="coiled-coil region" evidence="2">
    <location>
        <begin position="47"/>
        <end position="74"/>
    </location>
</feature>
<dbReference type="EMBL" id="WAIE01000007">
    <property type="protein sequence ID" value="KAB1440370.1"/>
    <property type="molecule type" value="Genomic_DNA"/>
</dbReference>
<evidence type="ECO:0000256" key="3">
    <source>
        <dbReference type="SAM" id="MobiDB-lite"/>
    </source>
</evidence>